<gene>
    <name evidence="1" type="ORF">O6H91_19G000600</name>
</gene>
<keyword evidence="2" id="KW-1185">Reference proteome</keyword>
<name>A0ACC2ATG2_DIPCM</name>
<protein>
    <submittedName>
        <fullName evidence="1">Uncharacterized protein</fullName>
    </submittedName>
</protein>
<evidence type="ECO:0000313" key="2">
    <source>
        <dbReference type="Proteomes" id="UP001162992"/>
    </source>
</evidence>
<reference evidence="2" key="1">
    <citation type="journal article" date="2024" name="Proc. Natl. Acad. Sci. U.S.A.">
        <title>Extraordinary preservation of gene collinearity over three hundred million years revealed in homosporous lycophytes.</title>
        <authorList>
            <person name="Li C."/>
            <person name="Wickell D."/>
            <person name="Kuo L.Y."/>
            <person name="Chen X."/>
            <person name="Nie B."/>
            <person name="Liao X."/>
            <person name="Peng D."/>
            <person name="Ji J."/>
            <person name="Jenkins J."/>
            <person name="Williams M."/>
            <person name="Shu S."/>
            <person name="Plott C."/>
            <person name="Barry K."/>
            <person name="Rajasekar S."/>
            <person name="Grimwood J."/>
            <person name="Han X."/>
            <person name="Sun S."/>
            <person name="Hou Z."/>
            <person name="He W."/>
            <person name="Dai G."/>
            <person name="Sun C."/>
            <person name="Schmutz J."/>
            <person name="Leebens-Mack J.H."/>
            <person name="Li F.W."/>
            <person name="Wang L."/>
        </authorList>
    </citation>
    <scope>NUCLEOTIDE SEQUENCE [LARGE SCALE GENOMIC DNA]</scope>
    <source>
        <strain evidence="2">cv. PW_Plant_1</strain>
    </source>
</reference>
<comment type="caution">
    <text evidence="1">The sequence shown here is derived from an EMBL/GenBank/DDBJ whole genome shotgun (WGS) entry which is preliminary data.</text>
</comment>
<sequence length="193" mass="21393">MTQPYGKRIILVFVIFVGASALMGAIQLWSNKISLFQGITQGRLDQSSEGGKITVLQGTDLTRFDRKIVAFLPRKITSEHMLNSPMDHFGPNGFLWGVAKRMAVHQAGAPRHEIKQVWVPRIHFSETANSQRPSTGSVLHLSTTVKTEKPHSAINSDMRKKVEGDHQTTVTGSSDPMLHVDYAGPETHPPHNH</sequence>
<proteinExistence type="predicted"/>
<evidence type="ECO:0000313" key="1">
    <source>
        <dbReference type="EMBL" id="KAJ7520314.1"/>
    </source>
</evidence>
<organism evidence="1 2">
    <name type="scientific">Diphasiastrum complanatum</name>
    <name type="common">Issler's clubmoss</name>
    <name type="synonym">Lycopodium complanatum</name>
    <dbReference type="NCBI Taxonomy" id="34168"/>
    <lineage>
        <taxon>Eukaryota</taxon>
        <taxon>Viridiplantae</taxon>
        <taxon>Streptophyta</taxon>
        <taxon>Embryophyta</taxon>
        <taxon>Tracheophyta</taxon>
        <taxon>Lycopodiopsida</taxon>
        <taxon>Lycopodiales</taxon>
        <taxon>Lycopodiaceae</taxon>
        <taxon>Lycopodioideae</taxon>
        <taxon>Diphasiastrum</taxon>
    </lineage>
</organism>
<dbReference type="Proteomes" id="UP001162992">
    <property type="component" value="Chromosome 19"/>
</dbReference>
<accession>A0ACC2ATG2</accession>
<dbReference type="EMBL" id="CM055110">
    <property type="protein sequence ID" value="KAJ7520314.1"/>
    <property type="molecule type" value="Genomic_DNA"/>
</dbReference>